<accession>A0A8J7AFP3</accession>
<protein>
    <submittedName>
        <fullName evidence="1">Uncharacterized protein</fullName>
    </submittedName>
</protein>
<gene>
    <name evidence="1" type="ORF">IQ276_20945</name>
</gene>
<evidence type="ECO:0000313" key="1">
    <source>
        <dbReference type="EMBL" id="MBE9024802.1"/>
    </source>
</evidence>
<keyword evidence="2" id="KW-1185">Reference proteome</keyword>
<evidence type="ECO:0000313" key="2">
    <source>
        <dbReference type="Proteomes" id="UP000622533"/>
    </source>
</evidence>
<sequence length="73" mass="8335">MDTYTVWSDCRICGVGDFQGKKYSIPAGRTRVRRVAQLCYPKNVQTIWDNLFSGSPLMKNSAAKMMPSEMPWN</sequence>
<proteinExistence type="predicted"/>
<organism evidence="1 2">
    <name type="scientific">Desmonostoc muscorum LEGE 12446</name>
    <dbReference type="NCBI Taxonomy" id="1828758"/>
    <lineage>
        <taxon>Bacteria</taxon>
        <taxon>Bacillati</taxon>
        <taxon>Cyanobacteriota</taxon>
        <taxon>Cyanophyceae</taxon>
        <taxon>Nostocales</taxon>
        <taxon>Nostocaceae</taxon>
        <taxon>Desmonostoc</taxon>
    </lineage>
</organism>
<comment type="caution">
    <text evidence="1">The sequence shown here is derived from an EMBL/GenBank/DDBJ whole genome shotgun (WGS) entry which is preliminary data.</text>
</comment>
<reference evidence="1" key="1">
    <citation type="submission" date="2020-10" db="EMBL/GenBank/DDBJ databases">
        <authorList>
            <person name="Castelo-Branco R."/>
            <person name="Eusebio N."/>
            <person name="Adriana R."/>
            <person name="Vieira A."/>
            <person name="Brugerolle De Fraissinette N."/>
            <person name="Rezende De Castro R."/>
            <person name="Schneider M.P."/>
            <person name="Vasconcelos V."/>
            <person name="Leao P.N."/>
        </authorList>
    </citation>
    <scope>NUCLEOTIDE SEQUENCE</scope>
    <source>
        <strain evidence="1">LEGE 12446</strain>
    </source>
</reference>
<dbReference type="Proteomes" id="UP000622533">
    <property type="component" value="Unassembled WGS sequence"/>
</dbReference>
<dbReference type="AlphaFoldDB" id="A0A8J7AFP3"/>
<dbReference type="RefSeq" id="WP_190879073.1">
    <property type="nucleotide sequence ID" value="NZ_JADEXS020000001.1"/>
</dbReference>
<name>A0A8J7AFP3_DESMC</name>
<dbReference type="EMBL" id="JADEXS010000316">
    <property type="protein sequence ID" value="MBE9024802.1"/>
    <property type="molecule type" value="Genomic_DNA"/>
</dbReference>